<dbReference type="Proteomes" id="UP000613580">
    <property type="component" value="Unassembled WGS sequence"/>
</dbReference>
<dbReference type="EMBL" id="JACAZE010000002">
    <property type="protein sequence ID" value="KAF7320552.1"/>
    <property type="molecule type" value="Genomic_DNA"/>
</dbReference>
<evidence type="ECO:0000313" key="2">
    <source>
        <dbReference type="EMBL" id="KAF7320552.1"/>
    </source>
</evidence>
<sequence length="271" mass="29420">MTTPSPLSPPQFPSSNKLSKVASDSAPSNRAKFDANKQGGAGKKKATLVEKIHAKISKAKLSICAALSNNRRKKSASTSAVTNVISQPNTYISGTLLASVGNQSTLVNQTPQVDEDKILTLKHAWIALKFATKTAEMLANGVPFTGVITAFNKLVEAGEIIIDNKRAVAMLLEPYTDRLSILHNALESSSGVDNMASSFKHLEKDLGATCKELEKMSQAPLGSQILDKDEIKKKVEDIFKQLNLTTENFQLELALANFRKTTRVEAQLDHE</sequence>
<dbReference type="CDD" id="cd21037">
    <property type="entry name" value="MLKL_NTD"/>
    <property type="match status" value="1"/>
</dbReference>
<protein>
    <submittedName>
        <fullName evidence="2">WD40 repeat-like protein</fullName>
    </submittedName>
</protein>
<accession>A0A8H6WKA7</accession>
<gene>
    <name evidence="2" type="ORF">HMN09_00139200</name>
</gene>
<evidence type="ECO:0000313" key="3">
    <source>
        <dbReference type="Proteomes" id="UP000613580"/>
    </source>
</evidence>
<dbReference type="AlphaFoldDB" id="A0A8H6WKA7"/>
<comment type="caution">
    <text evidence="2">The sequence shown here is derived from an EMBL/GenBank/DDBJ whole genome shotgun (WGS) entry which is preliminary data.</text>
</comment>
<dbReference type="InterPro" id="IPR059179">
    <property type="entry name" value="MLKL-like_MCAfunc"/>
</dbReference>
<keyword evidence="3" id="KW-1185">Reference proteome</keyword>
<evidence type="ECO:0000256" key="1">
    <source>
        <dbReference type="SAM" id="MobiDB-lite"/>
    </source>
</evidence>
<proteinExistence type="predicted"/>
<reference evidence="2" key="1">
    <citation type="submission" date="2020-05" db="EMBL/GenBank/DDBJ databases">
        <title>Mycena genomes resolve the evolution of fungal bioluminescence.</title>
        <authorList>
            <person name="Tsai I.J."/>
        </authorList>
    </citation>
    <scope>NUCLEOTIDE SEQUENCE</scope>
    <source>
        <strain evidence="2">110903Hualien_Pintung</strain>
    </source>
</reference>
<name>A0A8H6WKA7_MYCCL</name>
<feature type="compositionally biased region" description="Pro residues" evidence="1">
    <location>
        <begin position="1"/>
        <end position="12"/>
    </location>
</feature>
<organism evidence="2 3">
    <name type="scientific">Mycena chlorophos</name>
    <name type="common">Agaric fungus</name>
    <name type="synonym">Agaricus chlorophos</name>
    <dbReference type="NCBI Taxonomy" id="658473"/>
    <lineage>
        <taxon>Eukaryota</taxon>
        <taxon>Fungi</taxon>
        <taxon>Dikarya</taxon>
        <taxon>Basidiomycota</taxon>
        <taxon>Agaricomycotina</taxon>
        <taxon>Agaricomycetes</taxon>
        <taxon>Agaricomycetidae</taxon>
        <taxon>Agaricales</taxon>
        <taxon>Marasmiineae</taxon>
        <taxon>Mycenaceae</taxon>
        <taxon>Mycena</taxon>
    </lineage>
</organism>
<feature type="region of interest" description="Disordered" evidence="1">
    <location>
        <begin position="1"/>
        <end position="42"/>
    </location>
</feature>